<dbReference type="Proteomes" id="UP001279734">
    <property type="component" value="Unassembled WGS sequence"/>
</dbReference>
<proteinExistence type="predicted"/>
<gene>
    <name evidence="2" type="ORF">Nepgr_033969</name>
</gene>
<evidence type="ECO:0000256" key="1">
    <source>
        <dbReference type="SAM" id="MobiDB-lite"/>
    </source>
</evidence>
<comment type="caution">
    <text evidence="2">The sequence shown here is derived from an EMBL/GenBank/DDBJ whole genome shotgun (WGS) entry which is preliminary data.</text>
</comment>
<organism evidence="2 3">
    <name type="scientific">Nepenthes gracilis</name>
    <name type="common">Slender pitcher plant</name>
    <dbReference type="NCBI Taxonomy" id="150966"/>
    <lineage>
        <taxon>Eukaryota</taxon>
        <taxon>Viridiplantae</taxon>
        <taxon>Streptophyta</taxon>
        <taxon>Embryophyta</taxon>
        <taxon>Tracheophyta</taxon>
        <taxon>Spermatophyta</taxon>
        <taxon>Magnoliopsida</taxon>
        <taxon>eudicotyledons</taxon>
        <taxon>Gunneridae</taxon>
        <taxon>Pentapetalae</taxon>
        <taxon>Caryophyllales</taxon>
        <taxon>Nepenthaceae</taxon>
        <taxon>Nepenthes</taxon>
    </lineage>
</organism>
<name>A0AAD3TM32_NEPGR</name>
<dbReference type="EMBL" id="BSYO01000096">
    <property type="protein sequence ID" value="GMH32125.1"/>
    <property type="molecule type" value="Genomic_DNA"/>
</dbReference>
<protein>
    <submittedName>
        <fullName evidence="2">Uncharacterized protein</fullName>
    </submittedName>
</protein>
<keyword evidence="3" id="KW-1185">Reference proteome</keyword>
<evidence type="ECO:0000313" key="3">
    <source>
        <dbReference type="Proteomes" id="UP001279734"/>
    </source>
</evidence>
<reference evidence="2" key="1">
    <citation type="submission" date="2023-05" db="EMBL/GenBank/DDBJ databases">
        <title>Nepenthes gracilis genome sequencing.</title>
        <authorList>
            <person name="Fukushima K."/>
        </authorList>
    </citation>
    <scope>NUCLEOTIDE SEQUENCE</scope>
    <source>
        <strain evidence="2">SING2019-196</strain>
    </source>
</reference>
<dbReference type="AlphaFoldDB" id="A0AAD3TM32"/>
<accession>A0AAD3TM32</accession>
<evidence type="ECO:0000313" key="2">
    <source>
        <dbReference type="EMBL" id="GMH32125.1"/>
    </source>
</evidence>
<feature type="compositionally biased region" description="Polar residues" evidence="1">
    <location>
        <begin position="60"/>
        <end position="80"/>
    </location>
</feature>
<feature type="region of interest" description="Disordered" evidence="1">
    <location>
        <begin position="60"/>
        <end position="91"/>
    </location>
</feature>
<sequence length="174" mass="19792">MWWGPSDDCQAFVFCRSVVVFLHFIFSDKSVRLTMPDGYIYSPILTKTLKLVNKLINDGNGKQNPSTRTNSTYEDSQYRQGTDADSPKCHGSRDCDVGRIEASGKTTVSMWAQVFEGWVLGIFGEHVERLTGRAHVGDVVLAEWRRRLCRRQFREAGDVDAARLRPSRMNRSTV</sequence>